<dbReference type="EMBL" id="PYGA01000014">
    <property type="protein sequence ID" value="PSK95578.1"/>
    <property type="molecule type" value="Genomic_DNA"/>
</dbReference>
<feature type="region of interest" description="Disordered" evidence="1">
    <location>
        <begin position="57"/>
        <end position="98"/>
    </location>
</feature>
<dbReference type="InterPro" id="IPR024079">
    <property type="entry name" value="MetalloPept_cat_dom_sf"/>
</dbReference>
<dbReference type="AlphaFoldDB" id="A0A2P8DED8"/>
<dbReference type="OrthoDB" id="9779865at2"/>
<dbReference type="GO" id="GO:0008237">
    <property type="term" value="F:metallopeptidase activity"/>
    <property type="evidence" value="ECO:0007669"/>
    <property type="project" value="InterPro"/>
</dbReference>
<dbReference type="SUPFAM" id="SSF55486">
    <property type="entry name" value="Metalloproteases ('zincins'), catalytic domain"/>
    <property type="match status" value="1"/>
</dbReference>
<reference evidence="3 4" key="1">
    <citation type="submission" date="2018-03" db="EMBL/GenBank/DDBJ databases">
        <title>Genomic Encyclopedia of Archaeal and Bacterial Type Strains, Phase II (KMG-II): from individual species to whole genera.</title>
        <authorList>
            <person name="Goeker M."/>
        </authorList>
    </citation>
    <scope>NUCLEOTIDE SEQUENCE [LARGE SCALE GENOMIC DNA]</scope>
    <source>
        <strain evidence="3 4">DSM 45312</strain>
    </source>
</reference>
<name>A0A2P8DED8_9ACTN</name>
<evidence type="ECO:0000259" key="2">
    <source>
        <dbReference type="Pfam" id="PF11350"/>
    </source>
</evidence>
<protein>
    <submittedName>
        <fullName evidence="3">Uncharacterized protein DUF3152</fullName>
    </submittedName>
</protein>
<proteinExistence type="predicted"/>
<dbReference type="Pfam" id="PF11350">
    <property type="entry name" value="DUF3152"/>
    <property type="match status" value="1"/>
</dbReference>
<dbReference type="Gene3D" id="3.40.390.10">
    <property type="entry name" value="Collagenase (Catalytic Domain)"/>
    <property type="match status" value="1"/>
</dbReference>
<dbReference type="Proteomes" id="UP000240542">
    <property type="component" value="Unassembled WGS sequence"/>
</dbReference>
<accession>A0A2P8DED8</accession>
<dbReference type="RefSeq" id="WP_106584522.1">
    <property type="nucleotide sequence ID" value="NZ_PYGA01000014.1"/>
</dbReference>
<feature type="region of interest" description="Disordered" evidence="1">
    <location>
        <begin position="1"/>
        <end position="28"/>
    </location>
</feature>
<comment type="caution">
    <text evidence="3">The sequence shown here is derived from an EMBL/GenBank/DDBJ whole genome shotgun (WGS) entry which is preliminary data.</text>
</comment>
<evidence type="ECO:0000313" key="4">
    <source>
        <dbReference type="Proteomes" id="UP000240542"/>
    </source>
</evidence>
<evidence type="ECO:0000256" key="1">
    <source>
        <dbReference type="SAM" id="MobiDB-lite"/>
    </source>
</evidence>
<keyword evidence="4" id="KW-1185">Reference proteome</keyword>
<dbReference type="InterPro" id="IPR022603">
    <property type="entry name" value="DUF3152"/>
</dbReference>
<sequence length="277" mass="29812">MSRTGSSSRYRARSAYRSGSTPRGRHHRRRRYPFAVLLALAVVAASVTVLASGPVQDTQSRMREGEPQAADYQRSHEEKEPDDAARPAPSPSPVPVLKRSVVKEVRSGKGDLKTVGGTSGVAGKGPLKRYAVEVEEGLPGKPADFAAAVEQILGDPRSWGNDGDMAFQRVGSTDDAEIRVALASPETVDRMCAPLSTNGVVSCTQGKHVIINQNRWVSGVPHFKGDLDTYRVYVINHEVGHALGHGHVDCDGSGLAPVMQQQTFSLKGCKKNGWVHP</sequence>
<organism evidence="3 4">
    <name type="scientific">Murinocardiopsis flavida</name>
    <dbReference type="NCBI Taxonomy" id="645275"/>
    <lineage>
        <taxon>Bacteria</taxon>
        <taxon>Bacillati</taxon>
        <taxon>Actinomycetota</taxon>
        <taxon>Actinomycetes</taxon>
        <taxon>Streptosporangiales</taxon>
        <taxon>Nocardiopsidaceae</taxon>
        <taxon>Murinocardiopsis</taxon>
    </lineage>
</organism>
<feature type="compositionally biased region" description="Basic and acidic residues" evidence="1">
    <location>
        <begin position="73"/>
        <end position="85"/>
    </location>
</feature>
<feature type="domain" description="DUF3152" evidence="2">
    <location>
        <begin position="106"/>
        <end position="267"/>
    </location>
</feature>
<evidence type="ECO:0000313" key="3">
    <source>
        <dbReference type="EMBL" id="PSK95578.1"/>
    </source>
</evidence>
<gene>
    <name evidence="3" type="ORF">CLV63_1148</name>
</gene>
<feature type="compositionally biased region" description="Low complexity" evidence="1">
    <location>
        <begin position="1"/>
        <end position="22"/>
    </location>
</feature>